<feature type="region of interest" description="Disordered" evidence="1">
    <location>
        <begin position="1"/>
        <end position="82"/>
    </location>
</feature>
<feature type="compositionally biased region" description="Basic and acidic residues" evidence="1">
    <location>
        <begin position="1"/>
        <end position="12"/>
    </location>
</feature>
<dbReference type="SUPFAM" id="SSF52540">
    <property type="entry name" value="P-loop containing nucleoside triphosphate hydrolases"/>
    <property type="match status" value="1"/>
</dbReference>
<dbReference type="RefSeq" id="WP_241914623.1">
    <property type="nucleotide sequence ID" value="NZ_CP093326.1"/>
</dbReference>
<dbReference type="PANTHER" id="PTHR43384:SF14">
    <property type="entry name" value="ESX-1 SECRETION-ASSOCIATED PROTEIN ESPI"/>
    <property type="match status" value="1"/>
</dbReference>
<evidence type="ECO:0000313" key="3">
    <source>
        <dbReference type="EMBL" id="UNK46662.1"/>
    </source>
</evidence>
<accession>A0ABY3W8I8</accession>
<gene>
    <name evidence="3" type="ORF">MNQ99_04705</name>
</gene>
<protein>
    <recommendedName>
        <fullName evidence="2">CobQ/CobB/MinD/ParA nucleotide binding domain-containing protein</fullName>
    </recommendedName>
</protein>
<proteinExistence type="predicted"/>
<dbReference type="InterPro" id="IPR027417">
    <property type="entry name" value="P-loop_NTPase"/>
</dbReference>
<dbReference type="Pfam" id="PF01656">
    <property type="entry name" value="CbiA"/>
    <property type="match status" value="1"/>
</dbReference>
<dbReference type="PANTHER" id="PTHR43384">
    <property type="entry name" value="SEPTUM SITE-DETERMINING PROTEIN MIND HOMOLOG, CHLOROPLASTIC-RELATED"/>
    <property type="match status" value="1"/>
</dbReference>
<name>A0ABY3W8I8_9MICC</name>
<evidence type="ECO:0000259" key="2">
    <source>
        <dbReference type="Pfam" id="PF01656"/>
    </source>
</evidence>
<dbReference type="InterPro" id="IPR050625">
    <property type="entry name" value="ParA/MinD_ATPase"/>
</dbReference>
<dbReference type="Proteomes" id="UP000829069">
    <property type="component" value="Chromosome"/>
</dbReference>
<dbReference type="Gene3D" id="3.40.50.300">
    <property type="entry name" value="P-loop containing nucleotide triphosphate hydrolases"/>
    <property type="match status" value="1"/>
</dbReference>
<organism evidence="3 4">
    <name type="scientific">Arthrobacter sulfonylureivorans</name>
    <dbReference type="NCBI Taxonomy" id="2486855"/>
    <lineage>
        <taxon>Bacteria</taxon>
        <taxon>Bacillati</taxon>
        <taxon>Actinomycetota</taxon>
        <taxon>Actinomycetes</taxon>
        <taxon>Micrococcales</taxon>
        <taxon>Micrococcaceae</taxon>
        <taxon>Arthrobacter</taxon>
    </lineage>
</organism>
<keyword evidence="4" id="KW-1185">Reference proteome</keyword>
<dbReference type="InterPro" id="IPR002586">
    <property type="entry name" value="CobQ/CobB/MinD/ParA_Nub-bd_dom"/>
</dbReference>
<evidence type="ECO:0000256" key="1">
    <source>
        <dbReference type="SAM" id="MobiDB-lite"/>
    </source>
</evidence>
<reference evidence="3 4" key="1">
    <citation type="submission" date="2022-03" db="EMBL/GenBank/DDBJ databases">
        <title>Isotopic signatures of nitrous oxide derived from detoxification processes.</title>
        <authorList>
            <person name="Behrendt U."/>
            <person name="Buchen C."/>
            <person name="Well R."/>
            <person name="Ulrich A."/>
            <person name="Rohe L."/>
            <person name="Kolb S."/>
            <person name="Schloter M."/>
            <person name="Horn M.A."/>
            <person name="Augustin J."/>
        </authorList>
    </citation>
    <scope>NUCLEOTIDE SEQUENCE [LARGE SCALE GENOMIC DNA]</scope>
    <source>
        <strain evidence="3 4">S4-C24</strain>
    </source>
</reference>
<feature type="domain" description="CobQ/CobB/MinD/ParA nucleotide binding" evidence="2">
    <location>
        <begin position="123"/>
        <end position="168"/>
    </location>
</feature>
<sequence length="367" mass="36945">MMQPISRRDLIAREQAATGHLTAGQPHPDSVPPGAPSGAGHPGVAAAADPWSSPAPAAGPAGAGPFESDAEQRRRRLRSRPGEPWLVRTARAAKGLVSSDDYPQRLVAATAGAQAAVSTGRRIAVIGSRGGAGKTTTAALLASLYAAARQDTIAAVDLAPAGGTLSLRLGVPDAPAIDEAAAVLQQVPAASAEDLRRQLAAAGANLWVAGERELGGHAGGAALSAAGQSISRYCPVAVYDCATGPGENPDTNWAIGAAQLAVLVAPASVAGVQDVRRTAAAWAATPELAGTGLLAVLTQTDADAPLDPMSEAKALARDGLTVLPLGYDRHLASGVEFEPGLMSRAVRLQAAELASTALALAMEHTGR</sequence>
<evidence type="ECO:0000313" key="4">
    <source>
        <dbReference type="Proteomes" id="UP000829069"/>
    </source>
</evidence>
<feature type="compositionally biased region" description="Low complexity" evidence="1">
    <location>
        <begin position="36"/>
        <end position="65"/>
    </location>
</feature>
<dbReference type="EMBL" id="CP093326">
    <property type="protein sequence ID" value="UNK46662.1"/>
    <property type="molecule type" value="Genomic_DNA"/>
</dbReference>